<keyword evidence="3" id="KW-0963">Cytoplasm</keyword>
<dbReference type="GO" id="GO:0000035">
    <property type="term" value="F:acyl binding"/>
    <property type="evidence" value="ECO:0007669"/>
    <property type="project" value="TreeGrafter"/>
</dbReference>
<gene>
    <name evidence="3 7" type="primary">acpP</name>
    <name evidence="7" type="ORF">C7I85_12085</name>
</gene>
<evidence type="ECO:0000313" key="7">
    <source>
        <dbReference type="EMBL" id="PSJ60774.1"/>
    </source>
</evidence>
<comment type="similarity">
    <text evidence="3">Belongs to the acyl carrier protein (ACP) family.</text>
</comment>
<evidence type="ECO:0000256" key="4">
    <source>
        <dbReference type="NCBIfam" id="TIGR00517"/>
    </source>
</evidence>
<dbReference type="NCBIfam" id="TIGR00517">
    <property type="entry name" value="acyl_carrier"/>
    <property type="match status" value="1"/>
</dbReference>
<dbReference type="Gene3D" id="1.10.1200.10">
    <property type="entry name" value="ACP-like"/>
    <property type="match status" value="1"/>
</dbReference>
<evidence type="ECO:0000256" key="1">
    <source>
        <dbReference type="ARBA" id="ARBA00022450"/>
    </source>
</evidence>
<dbReference type="UniPathway" id="UPA00094"/>
<comment type="PTM">
    <text evidence="3">4'-phosphopantetheine is transferred from CoA to a specific serine of apo-ACP by AcpS. This modification is essential for activity because fatty acids are bound in thioester linkage to the sulfhydryl of the prosthetic group.</text>
</comment>
<dbReference type="Proteomes" id="UP000240653">
    <property type="component" value="Unassembled WGS sequence"/>
</dbReference>
<evidence type="ECO:0000313" key="8">
    <source>
        <dbReference type="Proteomes" id="UP000240653"/>
    </source>
</evidence>
<organism evidence="7 8">
    <name type="scientific">Pseudaminobacter soli</name>
    <name type="common">ex Li et al. 2025</name>
    <dbReference type="NCBI Taxonomy" id="1295366"/>
    <lineage>
        <taxon>Bacteria</taxon>
        <taxon>Pseudomonadati</taxon>
        <taxon>Pseudomonadota</taxon>
        <taxon>Alphaproteobacteria</taxon>
        <taxon>Hyphomicrobiales</taxon>
        <taxon>Phyllobacteriaceae</taxon>
        <taxon>Pseudaminobacter</taxon>
    </lineage>
</organism>
<reference evidence="7 8" key="1">
    <citation type="submission" date="2018-03" db="EMBL/GenBank/DDBJ databases">
        <title>The draft genome of Mesorhizobium soli JCM 19897.</title>
        <authorList>
            <person name="Li L."/>
            <person name="Liu L."/>
            <person name="Liang L."/>
            <person name="Wang T."/>
            <person name="Zhang X."/>
        </authorList>
    </citation>
    <scope>NUCLEOTIDE SEQUENCE [LARGE SCALE GENOMIC DNA]</scope>
    <source>
        <strain evidence="7 8">JCM 19897</strain>
    </source>
</reference>
<keyword evidence="3" id="KW-0275">Fatty acid biosynthesis</keyword>
<dbReference type="PANTHER" id="PTHR20863:SF76">
    <property type="entry name" value="CARRIER DOMAIN-CONTAINING PROTEIN"/>
    <property type="match status" value="1"/>
</dbReference>
<dbReference type="GO" id="GO:0000036">
    <property type="term" value="F:acyl carrier activity"/>
    <property type="evidence" value="ECO:0007669"/>
    <property type="project" value="UniProtKB-UniRule"/>
</dbReference>
<evidence type="ECO:0000259" key="6">
    <source>
        <dbReference type="PROSITE" id="PS50075"/>
    </source>
</evidence>
<protein>
    <recommendedName>
        <fullName evidence="3 4">Acyl carrier protein</fullName>
        <shortName evidence="3">ACP</shortName>
    </recommendedName>
</protein>
<dbReference type="SUPFAM" id="SSF47336">
    <property type="entry name" value="ACP-like"/>
    <property type="match status" value="1"/>
</dbReference>
<comment type="function">
    <text evidence="3 5">Carrier of the growing fatty acid chain in fatty acid biosynthesis.</text>
</comment>
<feature type="modified residue" description="O-(pantetheine 4'-phosphoryl)serine" evidence="3">
    <location>
        <position position="37"/>
    </location>
</feature>
<keyword evidence="1 3" id="KW-0596">Phosphopantetheine</keyword>
<dbReference type="PROSITE" id="PS50075">
    <property type="entry name" value="CARRIER"/>
    <property type="match status" value="1"/>
</dbReference>
<dbReference type="Pfam" id="PF00550">
    <property type="entry name" value="PP-binding"/>
    <property type="match status" value="1"/>
</dbReference>
<keyword evidence="3" id="KW-0276">Fatty acid metabolism</keyword>
<dbReference type="PANTHER" id="PTHR20863">
    <property type="entry name" value="ACYL CARRIER PROTEIN"/>
    <property type="match status" value="1"/>
</dbReference>
<comment type="PTM">
    <text evidence="5">4'-phosphopantetheine is transferred from CoA to a specific serine of apo-ACP by acpS.</text>
</comment>
<dbReference type="InterPro" id="IPR003231">
    <property type="entry name" value="ACP"/>
</dbReference>
<dbReference type="OrthoDB" id="9804551at2"/>
<dbReference type="AlphaFoldDB" id="A0A2P7SE31"/>
<keyword evidence="8" id="KW-1185">Reference proteome</keyword>
<dbReference type="NCBIfam" id="NF002148">
    <property type="entry name" value="PRK00982.1-2"/>
    <property type="match status" value="1"/>
</dbReference>
<dbReference type="NCBIfam" id="NF002150">
    <property type="entry name" value="PRK00982.1-4"/>
    <property type="match status" value="1"/>
</dbReference>
<keyword evidence="3" id="KW-0443">Lipid metabolism</keyword>
<dbReference type="GO" id="GO:0016020">
    <property type="term" value="C:membrane"/>
    <property type="evidence" value="ECO:0007669"/>
    <property type="project" value="GOC"/>
</dbReference>
<proteinExistence type="inferred from homology"/>
<comment type="caution">
    <text evidence="7">The sequence shown here is derived from an EMBL/GenBank/DDBJ whole genome shotgun (WGS) entry which is preliminary data.</text>
</comment>
<evidence type="ECO:0000256" key="2">
    <source>
        <dbReference type="ARBA" id="ARBA00022553"/>
    </source>
</evidence>
<dbReference type="GO" id="GO:0005829">
    <property type="term" value="C:cytosol"/>
    <property type="evidence" value="ECO:0007669"/>
    <property type="project" value="TreeGrafter"/>
</dbReference>
<dbReference type="InterPro" id="IPR036736">
    <property type="entry name" value="ACP-like_sf"/>
</dbReference>
<comment type="subcellular location">
    <subcellularLocation>
        <location evidence="3">Cytoplasm</location>
    </subcellularLocation>
</comment>
<evidence type="ECO:0000256" key="5">
    <source>
        <dbReference type="RuleBase" id="RU003545"/>
    </source>
</evidence>
<evidence type="ECO:0000256" key="3">
    <source>
        <dbReference type="HAMAP-Rule" id="MF_01217"/>
    </source>
</evidence>
<sequence length="142" mass="15672">MMSTYDRVKKIIVEHIGADPDKITEEASFEDDLEMDSLDRVELVQAAEAAFGVEIEDDEAEAFQKVSDAIKCIDGKQTVTARPATDKLADAVRAANERLAALSPEEQKAHWQAQRESFVRGQIDMGNDKQEAEARAAYRSGG</sequence>
<name>A0A2P7SE31_9HYPH</name>
<keyword evidence="3" id="KW-0444">Lipid biosynthesis</keyword>
<dbReference type="HAMAP" id="MF_01217">
    <property type="entry name" value="Acyl_carrier"/>
    <property type="match status" value="1"/>
</dbReference>
<dbReference type="GO" id="GO:0009245">
    <property type="term" value="P:lipid A biosynthetic process"/>
    <property type="evidence" value="ECO:0007669"/>
    <property type="project" value="TreeGrafter"/>
</dbReference>
<keyword evidence="2 3" id="KW-0597">Phosphoprotein</keyword>
<feature type="domain" description="Carrier" evidence="6">
    <location>
        <begin position="2"/>
        <end position="77"/>
    </location>
</feature>
<comment type="pathway">
    <text evidence="3 5">Lipid metabolism; fatty acid biosynthesis.</text>
</comment>
<dbReference type="InterPro" id="IPR009081">
    <property type="entry name" value="PP-bd_ACP"/>
</dbReference>
<dbReference type="EMBL" id="PXYL01000005">
    <property type="protein sequence ID" value="PSJ60774.1"/>
    <property type="molecule type" value="Genomic_DNA"/>
</dbReference>
<accession>A0A2P7SE31</accession>